<keyword evidence="2" id="KW-1185">Reference proteome</keyword>
<name>A0ABS2A6D8_9ACTN</name>
<proteinExistence type="predicted"/>
<evidence type="ECO:0000313" key="2">
    <source>
        <dbReference type="Proteomes" id="UP000632138"/>
    </source>
</evidence>
<evidence type="ECO:0000313" key="1">
    <source>
        <dbReference type="EMBL" id="MBM2615417.1"/>
    </source>
</evidence>
<dbReference type="RefSeq" id="WP_203375316.1">
    <property type="nucleotide sequence ID" value="NZ_JAENHP010000002.1"/>
</dbReference>
<comment type="caution">
    <text evidence="1">The sequence shown here is derived from an EMBL/GenBank/DDBJ whole genome shotgun (WGS) entry which is preliminary data.</text>
</comment>
<organism evidence="1 2">
    <name type="scientific">Paractinoplanes ovalisporus</name>
    <dbReference type="NCBI Taxonomy" id="2810368"/>
    <lineage>
        <taxon>Bacteria</taxon>
        <taxon>Bacillati</taxon>
        <taxon>Actinomycetota</taxon>
        <taxon>Actinomycetes</taxon>
        <taxon>Micromonosporales</taxon>
        <taxon>Micromonosporaceae</taxon>
        <taxon>Paractinoplanes</taxon>
    </lineage>
</organism>
<reference evidence="1 2" key="1">
    <citation type="submission" date="2021-01" db="EMBL/GenBank/DDBJ databases">
        <title>Actinoplanes sp. nov. LDG1-06 isolated from lichen.</title>
        <authorList>
            <person name="Saeng-In P."/>
            <person name="Phongsopitanun W."/>
            <person name="Kanchanasin P."/>
            <person name="Yuki M."/>
            <person name="Kudo T."/>
            <person name="Ohkuma M."/>
            <person name="Tanasupawat S."/>
        </authorList>
    </citation>
    <scope>NUCLEOTIDE SEQUENCE [LARGE SCALE GENOMIC DNA]</scope>
    <source>
        <strain evidence="1 2">LDG1-06</strain>
    </source>
</reference>
<dbReference type="Proteomes" id="UP000632138">
    <property type="component" value="Unassembled WGS sequence"/>
</dbReference>
<gene>
    <name evidence="1" type="ORF">JIG36_07545</name>
</gene>
<accession>A0ABS2A6D8</accession>
<protein>
    <submittedName>
        <fullName evidence="1">Uncharacterized protein</fullName>
    </submittedName>
</protein>
<dbReference type="EMBL" id="JAENHP010000002">
    <property type="protein sequence ID" value="MBM2615417.1"/>
    <property type="molecule type" value="Genomic_DNA"/>
</dbReference>
<sequence>MKHVSIRFTGMGNGVDPRPYVEALPSFADELPHGARDFATDPGHYDFHGKRCVKDLELREVRFDENDVIVEFRHNCFKHEEDLTIRYVEVSEFTADFPRYGVILDEILPAPEGCSHEIVCLSGSVRIVARDLVATWSPAGGCS</sequence>